<keyword evidence="1" id="KW-0732">Signal</keyword>
<feature type="signal peptide" evidence="1">
    <location>
        <begin position="1"/>
        <end position="22"/>
    </location>
</feature>
<keyword evidence="3" id="KW-1185">Reference proteome</keyword>
<name>A0AAW1RYZ5_9CHLO</name>
<comment type="caution">
    <text evidence="2">The sequence shown here is derived from an EMBL/GenBank/DDBJ whole genome shotgun (WGS) entry which is preliminary data.</text>
</comment>
<protein>
    <submittedName>
        <fullName evidence="2">Uncharacterized protein</fullName>
    </submittedName>
</protein>
<evidence type="ECO:0000256" key="1">
    <source>
        <dbReference type="SAM" id="SignalP"/>
    </source>
</evidence>
<dbReference type="EMBL" id="JALJOU010000018">
    <property type="protein sequence ID" value="KAK9838532.1"/>
    <property type="molecule type" value="Genomic_DNA"/>
</dbReference>
<gene>
    <name evidence="2" type="ORF">WJX81_005949</name>
</gene>
<evidence type="ECO:0000313" key="3">
    <source>
        <dbReference type="Proteomes" id="UP001445335"/>
    </source>
</evidence>
<dbReference type="AlphaFoldDB" id="A0AAW1RYZ5"/>
<evidence type="ECO:0000313" key="2">
    <source>
        <dbReference type="EMBL" id="KAK9838532.1"/>
    </source>
</evidence>
<sequence>MLTATGATLPALLVAATNSCSAQGLSGSCNGCICCCYAAGSGGFMRYEPAGCECKKTFSRGEVFLAIVLSVVCAMPTILASCYFSGQCPLSPYRLPSRLPITGGVELAAQAAPTAGVLRRRASR</sequence>
<organism evidence="2 3">
    <name type="scientific">Elliptochloris bilobata</name>
    <dbReference type="NCBI Taxonomy" id="381761"/>
    <lineage>
        <taxon>Eukaryota</taxon>
        <taxon>Viridiplantae</taxon>
        <taxon>Chlorophyta</taxon>
        <taxon>core chlorophytes</taxon>
        <taxon>Trebouxiophyceae</taxon>
        <taxon>Trebouxiophyceae incertae sedis</taxon>
        <taxon>Elliptochloris clade</taxon>
        <taxon>Elliptochloris</taxon>
    </lineage>
</organism>
<accession>A0AAW1RYZ5</accession>
<reference evidence="2 3" key="1">
    <citation type="journal article" date="2024" name="Nat. Commun.">
        <title>Phylogenomics reveals the evolutionary origins of lichenization in chlorophyte algae.</title>
        <authorList>
            <person name="Puginier C."/>
            <person name="Libourel C."/>
            <person name="Otte J."/>
            <person name="Skaloud P."/>
            <person name="Haon M."/>
            <person name="Grisel S."/>
            <person name="Petersen M."/>
            <person name="Berrin J.G."/>
            <person name="Delaux P.M."/>
            <person name="Dal Grande F."/>
            <person name="Keller J."/>
        </authorList>
    </citation>
    <scope>NUCLEOTIDE SEQUENCE [LARGE SCALE GENOMIC DNA]</scope>
    <source>
        <strain evidence="2 3">SAG 245.80</strain>
    </source>
</reference>
<dbReference type="Proteomes" id="UP001445335">
    <property type="component" value="Unassembled WGS sequence"/>
</dbReference>
<proteinExistence type="predicted"/>
<feature type="chain" id="PRO_5043430228" evidence="1">
    <location>
        <begin position="23"/>
        <end position="124"/>
    </location>
</feature>